<feature type="region of interest" description="Disordered" evidence="1">
    <location>
        <begin position="209"/>
        <end position="238"/>
    </location>
</feature>
<gene>
    <name evidence="3" type="ORF">GCK32_013866</name>
</gene>
<reference evidence="3 4" key="1">
    <citation type="submission" date="2019-10" db="EMBL/GenBank/DDBJ databases">
        <title>Assembly and Annotation for the nematode Trichostrongylus colubriformis.</title>
        <authorList>
            <person name="Martin J."/>
        </authorList>
    </citation>
    <scope>NUCLEOTIDE SEQUENCE [LARGE SCALE GENOMIC DNA]</scope>
    <source>
        <strain evidence="3">G859</strain>
        <tissue evidence="3">Whole worm</tissue>
    </source>
</reference>
<evidence type="ECO:0000256" key="1">
    <source>
        <dbReference type="SAM" id="MobiDB-lite"/>
    </source>
</evidence>
<comment type="caution">
    <text evidence="3">The sequence shown here is derived from an EMBL/GenBank/DDBJ whole genome shotgun (WGS) entry which is preliminary data.</text>
</comment>
<evidence type="ECO:0000313" key="4">
    <source>
        <dbReference type="Proteomes" id="UP001331761"/>
    </source>
</evidence>
<organism evidence="3 4">
    <name type="scientific">Trichostrongylus colubriformis</name>
    <name type="common">Black scour worm</name>
    <dbReference type="NCBI Taxonomy" id="6319"/>
    <lineage>
        <taxon>Eukaryota</taxon>
        <taxon>Metazoa</taxon>
        <taxon>Ecdysozoa</taxon>
        <taxon>Nematoda</taxon>
        <taxon>Chromadorea</taxon>
        <taxon>Rhabditida</taxon>
        <taxon>Rhabditina</taxon>
        <taxon>Rhabditomorpha</taxon>
        <taxon>Strongyloidea</taxon>
        <taxon>Trichostrongylidae</taxon>
        <taxon>Trichostrongylus</taxon>
    </lineage>
</organism>
<dbReference type="InterPro" id="IPR001111">
    <property type="entry name" value="TGF-b_propeptide"/>
</dbReference>
<proteinExistence type="predicted"/>
<evidence type="ECO:0000259" key="2">
    <source>
        <dbReference type="Pfam" id="PF00688"/>
    </source>
</evidence>
<protein>
    <recommendedName>
        <fullName evidence="2">TGF-beta propeptide domain-containing protein</fullName>
    </recommendedName>
</protein>
<dbReference type="AlphaFoldDB" id="A0AAN8IH64"/>
<name>A0AAN8IH64_TRICO</name>
<dbReference type="EMBL" id="WIXE01015434">
    <property type="protein sequence ID" value="KAK5973471.1"/>
    <property type="molecule type" value="Genomic_DNA"/>
</dbReference>
<keyword evidence="4" id="KW-1185">Reference proteome</keyword>
<evidence type="ECO:0000313" key="3">
    <source>
        <dbReference type="EMBL" id="KAK5973471.1"/>
    </source>
</evidence>
<feature type="domain" description="TGF-beta propeptide" evidence="2">
    <location>
        <begin position="22"/>
        <end position="171"/>
    </location>
</feature>
<dbReference type="Pfam" id="PF00688">
    <property type="entry name" value="TGFb_propeptide"/>
    <property type="match status" value="1"/>
</dbReference>
<dbReference type="Gene3D" id="2.60.120.970">
    <property type="match status" value="1"/>
</dbReference>
<accession>A0AAN8IH64</accession>
<dbReference type="Proteomes" id="UP001331761">
    <property type="component" value="Unassembled WGS sequence"/>
</dbReference>
<sequence length="250" mass="28146">MIQEGEKQTFAYPLEEIPTAPFEEHFLDILELEEPPPVFARRKRSDKVAAFMEQLYHELEDDESASTNGFSAADEWTSADRIVSISPKESRLSDGLITVIFDPEDFPDTVLPDLVAAQLRIFLPKDFSVVKVYMLNNVTGTLSLMDSTIATSREATVWFNITQMVSDWMRRLSEPMIFIGIESGIDTPISKSEVETFVIASFMDESNFIPPPRTRAKRSADPPSPQSPAVDRKSVKTNPFIGARGRFFSL</sequence>